<evidence type="ECO:0000256" key="1">
    <source>
        <dbReference type="ARBA" id="ARBA00004651"/>
    </source>
</evidence>
<dbReference type="InterPro" id="IPR036259">
    <property type="entry name" value="MFS_trans_sf"/>
</dbReference>
<feature type="transmembrane region" description="Helical" evidence="7">
    <location>
        <begin position="41"/>
        <end position="61"/>
    </location>
</feature>
<accession>A0ABU6K131</accession>
<dbReference type="EMBL" id="JAYXHS010000001">
    <property type="protein sequence ID" value="MEC5385381.1"/>
    <property type="molecule type" value="Genomic_DNA"/>
</dbReference>
<feature type="transmembrane region" description="Helical" evidence="7">
    <location>
        <begin position="333"/>
        <end position="357"/>
    </location>
</feature>
<sequence length="396" mass="43180">MQSSRRSFVSFAIVFFCQYCALGMWTVPFSNILKAAGLQDLIGVAFTCNAIACFISPLFVGAMADRGVSPIKLLRVLFWLAGICLGLVFLAVDRGWGGLWVLVCMQLYALAYSPTTSLVTTVALQQLREPTREFGPLRLWATLGWIAAGLLVSWVLAGDASPISGFVSAAILFGLGTFSFWLPPTRAGTAGVAHTWKERLGLDALRLLRHRDHRAVLLTVTLFGIPMAAYYPYTPLHLSALGFDHPAATMTLGQVSEAFALLLFARVAQRTHLKAILATGLLLGAVRFALFAFDQRVAMLLGISLHGVSYAFYFITAQIYLAERIEPDMRARAQALFGLLSGGVANLIGYLGTSALFHWTGSGGAQNWFLYWSVISAAAFAAAVYFMLVFDRHSRE</sequence>
<feature type="transmembrane region" description="Helical" evidence="7">
    <location>
        <begin position="98"/>
        <end position="125"/>
    </location>
</feature>
<dbReference type="SUPFAM" id="SSF103473">
    <property type="entry name" value="MFS general substrate transporter"/>
    <property type="match status" value="1"/>
</dbReference>
<feature type="transmembrane region" description="Helical" evidence="7">
    <location>
        <begin position="245"/>
        <end position="264"/>
    </location>
</feature>
<dbReference type="PANTHER" id="PTHR23522">
    <property type="entry name" value="BLL5896 PROTEIN"/>
    <property type="match status" value="1"/>
</dbReference>
<evidence type="ECO:0000313" key="8">
    <source>
        <dbReference type="EMBL" id="MEC5385381.1"/>
    </source>
</evidence>
<evidence type="ECO:0000256" key="6">
    <source>
        <dbReference type="ARBA" id="ARBA00023136"/>
    </source>
</evidence>
<keyword evidence="2" id="KW-0813">Transport</keyword>
<protein>
    <submittedName>
        <fullName evidence="8">MFS transporter</fullName>
    </submittedName>
</protein>
<feature type="transmembrane region" description="Helical" evidence="7">
    <location>
        <begin position="7"/>
        <end position="29"/>
    </location>
</feature>
<evidence type="ECO:0000256" key="4">
    <source>
        <dbReference type="ARBA" id="ARBA00022692"/>
    </source>
</evidence>
<dbReference type="RefSeq" id="WP_327598338.1">
    <property type="nucleotide sequence ID" value="NZ_JAYXHS010000001.1"/>
</dbReference>
<feature type="transmembrane region" description="Helical" evidence="7">
    <location>
        <begin position="369"/>
        <end position="390"/>
    </location>
</feature>
<keyword evidence="5 7" id="KW-1133">Transmembrane helix</keyword>
<proteinExistence type="predicted"/>
<feature type="transmembrane region" description="Helical" evidence="7">
    <location>
        <begin position="137"/>
        <end position="157"/>
    </location>
</feature>
<gene>
    <name evidence="8" type="ORF">VVD49_06575</name>
</gene>
<dbReference type="PANTHER" id="PTHR23522:SF4">
    <property type="entry name" value="NUCLEOSIDE PERMEASE NUPG-RELATED"/>
    <property type="match status" value="1"/>
</dbReference>
<name>A0ABU6K131_9RHOO</name>
<feature type="transmembrane region" description="Helical" evidence="7">
    <location>
        <begin position="276"/>
        <end position="293"/>
    </location>
</feature>
<feature type="transmembrane region" description="Helical" evidence="7">
    <location>
        <begin position="299"/>
        <end position="321"/>
    </location>
</feature>
<dbReference type="InterPro" id="IPR004740">
    <property type="entry name" value="Nuc_H_symport"/>
</dbReference>
<feature type="transmembrane region" description="Helical" evidence="7">
    <location>
        <begin position="163"/>
        <end position="182"/>
    </location>
</feature>
<feature type="transmembrane region" description="Helical" evidence="7">
    <location>
        <begin position="73"/>
        <end position="92"/>
    </location>
</feature>
<evidence type="ECO:0000256" key="5">
    <source>
        <dbReference type="ARBA" id="ARBA00022989"/>
    </source>
</evidence>
<keyword evidence="6 7" id="KW-0472">Membrane</keyword>
<dbReference type="Pfam" id="PF03825">
    <property type="entry name" value="Nuc_H_symport"/>
    <property type="match status" value="1"/>
</dbReference>
<keyword evidence="9" id="KW-1185">Reference proteome</keyword>
<evidence type="ECO:0000313" key="9">
    <source>
        <dbReference type="Proteomes" id="UP001331561"/>
    </source>
</evidence>
<organism evidence="8 9">
    <name type="scientific">Uliginosibacterium silvisoli</name>
    <dbReference type="NCBI Taxonomy" id="3114758"/>
    <lineage>
        <taxon>Bacteria</taxon>
        <taxon>Pseudomonadati</taxon>
        <taxon>Pseudomonadota</taxon>
        <taxon>Betaproteobacteria</taxon>
        <taxon>Rhodocyclales</taxon>
        <taxon>Zoogloeaceae</taxon>
        <taxon>Uliginosibacterium</taxon>
    </lineage>
</organism>
<keyword evidence="3" id="KW-1003">Cell membrane</keyword>
<dbReference type="Gene3D" id="1.20.1250.20">
    <property type="entry name" value="MFS general substrate transporter like domains"/>
    <property type="match status" value="2"/>
</dbReference>
<keyword evidence="4 7" id="KW-0812">Transmembrane</keyword>
<dbReference type="Proteomes" id="UP001331561">
    <property type="component" value="Unassembled WGS sequence"/>
</dbReference>
<feature type="transmembrane region" description="Helical" evidence="7">
    <location>
        <begin position="215"/>
        <end position="233"/>
    </location>
</feature>
<comment type="subcellular location">
    <subcellularLocation>
        <location evidence="1">Cell membrane</location>
        <topology evidence="1">Multi-pass membrane protein</topology>
    </subcellularLocation>
</comment>
<comment type="caution">
    <text evidence="8">The sequence shown here is derived from an EMBL/GenBank/DDBJ whole genome shotgun (WGS) entry which is preliminary data.</text>
</comment>
<evidence type="ECO:0000256" key="2">
    <source>
        <dbReference type="ARBA" id="ARBA00022448"/>
    </source>
</evidence>
<evidence type="ECO:0000256" key="7">
    <source>
        <dbReference type="SAM" id="Phobius"/>
    </source>
</evidence>
<evidence type="ECO:0000256" key="3">
    <source>
        <dbReference type="ARBA" id="ARBA00022475"/>
    </source>
</evidence>
<reference evidence="8 9" key="1">
    <citation type="submission" date="2024-01" db="EMBL/GenBank/DDBJ databases">
        <title>Uliginosibacterium soil sp. nov.</title>
        <authorList>
            <person name="Lv Y."/>
        </authorList>
    </citation>
    <scope>NUCLEOTIDE SEQUENCE [LARGE SCALE GENOMIC DNA]</scope>
    <source>
        <strain evidence="8 9">H3</strain>
    </source>
</reference>